<evidence type="ECO:0000313" key="2">
    <source>
        <dbReference type="Proteomes" id="UP000253597"/>
    </source>
</evidence>
<gene>
    <name evidence="1" type="ORF">DR116_0015565</name>
</gene>
<evidence type="ECO:0000313" key="1">
    <source>
        <dbReference type="EMBL" id="RWQ73473.1"/>
    </source>
</evidence>
<comment type="caution">
    <text evidence="1">The sequence shown here is derived from an EMBL/GenBank/DDBJ whole genome shotgun (WGS) entry which is preliminary data.</text>
</comment>
<dbReference type="EMBL" id="QNGD03000007">
    <property type="protein sequence ID" value="RWQ73473.1"/>
    <property type="molecule type" value="Genomic_DNA"/>
</dbReference>
<organism evidence="1 2">
    <name type="scientific">Bacillus cereus</name>
    <dbReference type="NCBI Taxonomy" id="1396"/>
    <lineage>
        <taxon>Bacteria</taxon>
        <taxon>Bacillati</taxon>
        <taxon>Bacillota</taxon>
        <taxon>Bacilli</taxon>
        <taxon>Bacillales</taxon>
        <taxon>Bacillaceae</taxon>
        <taxon>Bacillus</taxon>
        <taxon>Bacillus cereus group</taxon>
    </lineage>
</organism>
<name>A0A9X8IZ64_BACCE</name>
<accession>A0A9X8IZ64</accession>
<sequence>MSNYYYERSKKCYRTKRNHHQKCNCECNRHPRYHTFTSGPLFRNADTDFIQVSGLNQTDEPQEEIAVLTVDELRRLLDAQNKRGYSDFQDYVIMNLL</sequence>
<reference evidence="1 2" key="1">
    <citation type="submission" date="2019-01" db="EMBL/GenBank/DDBJ databases">
        <title>Draft genome sequence of heavy metal resistant Bacillus cereus NWUAB01.</title>
        <authorList>
            <person name="Babalola O."/>
            <person name="Aremu B.R."/>
            <person name="Ayangbenro A.S."/>
        </authorList>
    </citation>
    <scope>NUCLEOTIDE SEQUENCE [LARGE SCALE GENOMIC DNA]</scope>
    <source>
        <strain evidence="1 2">NWUAB01</strain>
    </source>
</reference>
<dbReference type="AlphaFoldDB" id="A0A9X8IZ64"/>
<dbReference type="Proteomes" id="UP000253597">
    <property type="component" value="Unassembled WGS sequence"/>
</dbReference>
<protein>
    <submittedName>
        <fullName evidence="1">Uncharacterized protein</fullName>
    </submittedName>
</protein>
<proteinExistence type="predicted"/>